<dbReference type="PANTHER" id="PTHR31214:SF3">
    <property type="entry name" value="PROTEIN FAM221B"/>
    <property type="match status" value="1"/>
</dbReference>
<feature type="compositionally biased region" description="Basic and acidic residues" evidence="2">
    <location>
        <begin position="25"/>
        <end position="34"/>
    </location>
</feature>
<evidence type="ECO:0000313" key="3">
    <source>
        <dbReference type="EMBL" id="KAH0617281.1"/>
    </source>
</evidence>
<sequence>MEEGEEEEEEEEPVEDLALGGSSAGREEEEREGGRQTSSTAQEVEEEIIPPMSTSLWGDEDETVLPASTLDEDADRKDTSLPSSEWETSESAAPQDQGPSDMSSPPLESSEDPSSSSPAPTSPSTSPLSWKRRQLGLQGPKEDEEEDSEDKEGTWTDPSSSLPPQSYEEEQKKAKGKALAKKGALSRSPQGWAHTDTGARVGEAFGSPRAQGDQGSQEPRLLALWPGGSSPAFGMRGGISGRQVGLTGGGGTTDITDQGPGGLTSVLEGCPQSAFSLTGLYIGWRCPEYLWDCFRVGDESKCFCGHLLRQHQVYVGK</sequence>
<dbReference type="EMBL" id="JAIPUX010005289">
    <property type="protein sequence ID" value="KAH0617281.1"/>
    <property type="molecule type" value="Genomic_DNA"/>
</dbReference>
<evidence type="ECO:0000256" key="2">
    <source>
        <dbReference type="SAM" id="MobiDB-lite"/>
    </source>
</evidence>
<evidence type="ECO:0000313" key="4">
    <source>
        <dbReference type="Proteomes" id="UP000826234"/>
    </source>
</evidence>
<dbReference type="Proteomes" id="UP000826234">
    <property type="component" value="Unassembled WGS sequence"/>
</dbReference>
<dbReference type="InterPro" id="IPR026755">
    <property type="entry name" value="Fam221a/b"/>
</dbReference>
<name>A0ABQ7SIW9_PHRPL</name>
<proteinExistence type="inferred from homology"/>
<feature type="compositionally biased region" description="Low complexity" evidence="2">
    <location>
        <begin position="99"/>
        <end position="129"/>
    </location>
</feature>
<reference evidence="3 4" key="1">
    <citation type="journal article" date="2022" name="Gigascience">
        <title>A chromosome-level genome assembly and annotation of the desert horned lizard, Phrynosoma platyrhinos, provides insight into chromosomal rearrangements among reptiles.</title>
        <authorList>
            <person name="Koochekian N."/>
            <person name="Ascanio A."/>
            <person name="Farleigh K."/>
            <person name="Card D.C."/>
            <person name="Schield D.R."/>
            <person name="Castoe T.A."/>
            <person name="Jezkova T."/>
        </authorList>
    </citation>
    <scope>NUCLEOTIDE SEQUENCE [LARGE SCALE GENOMIC DNA]</scope>
    <source>
        <strain evidence="3">NK-2021</strain>
    </source>
</reference>
<protein>
    <submittedName>
        <fullName evidence="3">Uncharacterized protein</fullName>
    </submittedName>
</protein>
<feature type="compositionally biased region" description="Polar residues" evidence="2">
    <location>
        <begin position="80"/>
        <end position="98"/>
    </location>
</feature>
<accession>A0ABQ7SIW9</accession>
<evidence type="ECO:0000256" key="1">
    <source>
        <dbReference type="ARBA" id="ARBA00011026"/>
    </source>
</evidence>
<keyword evidence="4" id="KW-1185">Reference proteome</keyword>
<feature type="compositionally biased region" description="Acidic residues" evidence="2">
    <location>
        <begin position="1"/>
        <end position="15"/>
    </location>
</feature>
<feature type="region of interest" description="Disordered" evidence="2">
    <location>
        <begin position="1"/>
        <end position="218"/>
    </location>
</feature>
<dbReference type="PANTHER" id="PTHR31214">
    <property type="entry name" value="PROTEIN FAM221A-RELATED"/>
    <property type="match status" value="1"/>
</dbReference>
<gene>
    <name evidence="3" type="ORF">JD844_015316</name>
</gene>
<organism evidence="3 4">
    <name type="scientific">Phrynosoma platyrhinos</name>
    <name type="common">Desert horned lizard</name>
    <dbReference type="NCBI Taxonomy" id="52577"/>
    <lineage>
        <taxon>Eukaryota</taxon>
        <taxon>Metazoa</taxon>
        <taxon>Chordata</taxon>
        <taxon>Craniata</taxon>
        <taxon>Vertebrata</taxon>
        <taxon>Euteleostomi</taxon>
        <taxon>Lepidosauria</taxon>
        <taxon>Squamata</taxon>
        <taxon>Bifurcata</taxon>
        <taxon>Unidentata</taxon>
        <taxon>Episquamata</taxon>
        <taxon>Toxicofera</taxon>
        <taxon>Iguania</taxon>
        <taxon>Phrynosomatidae</taxon>
        <taxon>Phrynosomatinae</taxon>
        <taxon>Phrynosoma</taxon>
    </lineage>
</organism>
<comment type="caution">
    <text evidence="3">The sequence shown here is derived from an EMBL/GenBank/DDBJ whole genome shotgun (WGS) entry which is preliminary data.</text>
</comment>
<comment type="similarity">
    <text evidence="1">Belongs to the FAM221 family.</text>
</comment>